<organism evidence="3">
    <name type="scientific">Singulisphaera sp. Ch08</name>
    <dbReference type="NCBI Taxonomy" id="3120278"/>
    <lineage>
        <taxon>Bacteria</taxon>
        <taxon>Pseudomonadati</taxon>
        <taxon>Planctomycetota</taxon>
        <taxon>Planctomycetia</taxon>
        <taxon>Isosphaerales</taxon>
        <taxon>Isosphaeraceae</taxon>
        <taxon>Singulisphaera</taxon>
    </lineage>
</organism>
<proteinExistence type="predicted"/>
<keyword evidence="2" id="KW-0732">Signal</keyword>
<name>A0AAU7CJX3_9BACT</name>
<keyword evidence="1" id="KW-1133">Transmembrane helix</keyword>
<reference evidence="3" key="1">
    <citation type="submission" date="2024-05" db="EMBL/GenBank/DDBJ databases">
        <title>Planctomycetes of the genus Singulisphaera possess chitinolytic capabilities.</title>
        <authorList>
            <person name="Ivanova A."/>
        </authorList>
    </citation>
    <scope>NUCLEOTIDE SEQUENCE</scope>
    <source>
        <strain evidence="3">Ch08T</strain>
    </source>
</reference>
<keyword evidence="1" id="KW-0812">Transmembrane</keyword>
<gene>
    <name evidence="3" type="ORF">V5E97_06930</name>
</gene>
<sequence>MKKYLFVFLLIPALALAQTPDHRGEAVTKSTMYRGVKADAPIPGHLHFHNEGGSDGQGLCVICSVIINGRYQKVPGLAGGKDSDLWRAAKAAPGGYSDDKLKRLIQRVMPGEKYASYVGTGSPKDRELLERVSKAGYPIGVTMNTGQLYGYRPIHHMVSLIYYRRGGWACIVDNNRPGFYSWMPADEFDRRWVDQGMVWAWWWTRLPVLLVGGFTLFFVAGAIFLAIEFEVERRQILETES</sequence>
<evidence type="ECO:0000256" key="1">
    <source>
        <dbReference type="SAM" id="Phobius"/>
    </source>
</evidence>
<evidence type="ECO:0000313" key="3">
    <source>
        <dbReference type="EMBL" id="XBH05753.1"/>
    </source>
</evidence>
<dbReference type="EMBL" id="CP155447">
    <property type="protein sequence ID" value="XBH05753.1"/>
    <property type="molecule type" value="Genomic_DNA"/>
</dbReference>
<dbReference type="RefSeq" id="WP_406698602.1">
    <property type="nucleotide sequence ID" value="NZ_CP155447.1"/>
</dbReference>
<keyword evidence="1" id="KW-0472">Membrane</keyword>
<protein>
    <recommendedName>
        <fullName evidence="4">Peptidase C39-like domain-containing protein</fullName>
    </recommendedName>
</protein>
<feature type="signal peptide" evidence="2">
    <location>
        <begin position="1"/>
        <end position="17"/>
    </location>
</feature>
<feature type="transmembrane region" description="Helical" evidence="1">
    <location>
        <begin position="200"/>
        <end position="227"/>
    </location>
</feature>
<accession>A0AAU7CJX3</accession>
<feature type="chain" id="PRO_5043862520" description="Peptidase C39-like domain-containing protein" evidence="2">
    <location>
        <begin position="18"/>
        <end position="241"/>
    </location>
</feature>
<dbReference type="AlphaFoldDB" id="A0AAU7CJX3"/>
<evidence type="ECO:0000256" key="2">
    <source>
        <dbReference type="SAM" id="SignalP"/>
    </source>
</evidence>
<evidence type="ECO:0008006" key="4">
    <source>
        <dbReference type="Google" id="ProtNLM"/>
    </source>
</evidence>